<evidence type="ECO:0000313" key="4">
    <source>
        <dbReference type="Proteomes" id="UP000694523"/>
    </source>
</evidence>
<dbReference type="Gene3D" id="3.10.100.10">
    <property type="entry name" value="Mannose-Binding Protein A, subunit A"/>
    <property type="match status" value="1"/>
</dbReference>
<dbReference type="AlphaFoldDB" id="A0A8C6SA07"/>
<feature type="chain" id="PRO_5045587921" description="C-type lectin domain-containing protein" evidence="1">
    <location>
        <begin position="24"/>
        <end position="125"/>
    </location>
</feature>
<dbReference type="InterPro" id="IPR016186">
    <property type="entry name" value="C-type_lectin-like/link_sf"/>
</dbReference>
<dbReference type="InterPro" id="IPR001304">
    <property type="entry name" value="C-type_lectin-like"/>
</dbReference>
<protein>
    <recommendedName>
        <fullName evidence="2">C-type lectin domain-containing protein</fullName>
    </recommendedName>
</protein>
<dbReference type="SMART" id="SM00034">
    <property type="entry name" value="CLECT"/>
    <property type="match status" value="1"/>
</dbReference>
<dbReference type="Proteomes" id="UP000694523">
    <property type="component" value="Unplaced"/>
</dbReference>
<evidence type="ECO:0000259" key="2">
    <source>
        <dbReference type="PROSITE" id="PS50041"/>
    </source>
</evidence>
<dbReference type="Pfam" id="PF00059">
    <property type="entry name" value="Lectin_C"/>
    <property type="match status" value="1"/>
</dbReference>
<sequence length="125" mass="14557">MRRLISFILSLYIFFHLTPDSLSWGDALTYCRTHYTDLAMIESAEENRAASAVGGGYNWIGLFRSTGKWSDNRAVTFTAWNYDSKVFYQPFCAAQNLHNTWDVFSCQERRPFYCQERPEDCPLTV</sequence>
<keyword evidence="1" id="KW-0732">Signal</keyword>
<name>A0A8C6SA07_9GOBI</name>
<reference evidence="3" key="2">
    <citation type="submission" date="2025-09" db="UniProtKB">
        <authorList>
            <consortium name="Ensembl"/>
        </authorList>
    </citation>
    <scope>IDENTIFICATION</scope>
</reference>
<evidence type="ECO:0000313" key="3">
    <source>
        <dbReference type="Ensembl" id="ENSNMLP00000002118.1"/>
    </source>
</evidence>
<reference evidence="3" key="1">
    <citation type="submission" date="2025-08" db="UniProtKB">
        <authorList>
            <consortium name="Ensembl"/>
        </authorList>
    </citation>
    <scope>IDENTIFICATION</scope>
</reference>
<dbReference type="SUPFAM" id="SSF56436">
    <property type="entry name" value="C-type lectin-like"/>
    <property type="match status" value="1"/>
</dbReference>
<dbReference type="InterPro" id="IPR016187">
    <property type="entry name" value="CTDL_fold"/>
</dbReference>
<organism evidence="3 4">
    <name type="scientific">Neogobius melanostomus</name>
    <name type="common">round goby</name>
    <dbReference type="NCBI Taxonomy" id="47308"/>
    <lineage>
        <taxon>Eukaryota</taxon>
        <taxon>Metazoa</taxon>
        <taxon>Chordata</taxon>
        <taxon>Craniata</taxon>
        <taxon>Vertebrata</taxon>
        <taxon>Euteleostomi</taxon>
        <taxon>Actinopterygii</taxon>
        <taxon>Neopterygii</taxon>
        <taxon>Teleostei</taxon>
        <taxon>Neoteleostei</taxon>
        <taxon>Acanthomorphata</taxon>
        <taxon>Gobiaria</taxon>
        <taxon>Gobiiformes</taxon>
        <taxon>Gobioidei</taxon>
        <taxon>Gobiidae</taxon>
        <taxon>Benthophilinae</taxon>
        <taxon>Neogobiini</taxon>
        <taxon>Neogobius</taxon>
    </lineage>
</organism>
<dbReference type="Ensembl" id="ENSNMLT00000002456.1">
    <property type="protein sequence ID" value="ENSNMLP00000002118.1"/>
    <property type="gene ID" value="ENSNMLG00000001607.1"/>
</dbReference>
<dbReference type="PANTHER" id="PTHR45784:SF3">
    <property type="entry name" value="C-TYPE LECTIN DOMAIN FAMILY 4 MEMBER K-LIKE-RELATED"/>
    <property type="match status" value="1"/>
</dbReference>
<accession>A0A8C6SA07</accession>
<proteinExistence type="predicted"/>
<feature type="signal peptide" evidence="1">
    <location>
        <begin position="1"/>
        <end position="23"/>
    </location>
</feature>
<keyword evidence="4" id="KW-1185">Reference proteome</keyword>
<dbReference type="PANTHER" id="PTHR45784">
    <property type="entry name" value="C-TYPE LECTIN DOMAIN FAMILY 20 MEMBER A-RELATED"/>
    <property type="match status" value="1"/>
</dbReference>
<feature type="domain" description="C-type lectin" evidence="2">
    <location>
        <begin position="15"/>
        <end position="115"/>
    </location>
</feature>
<evidence type="ECO:0000256" key="1">
    <source>
        <dbReference type="SAM" id="SignalP"/>
    </source>
</evidence>
<dbReference type="PROSITE" id="PS50041">
    <property type="entry name" value="C_TYPE_LECTIN_2"/>
    <property type="match status" value="1"/>
</dbReference>